<evidence type="ECO:0000256" key="4">
    <source>
        <dbReference type="ARBA" id="ARBA00001947"/>
    </source>
</evidence>
<comment type="cofactor">
    <cofactor evidence="2">
        <name>Mn(2+)</name>
        <dbReference type="ChEBI" id="CHEBI:29035"/>
    </cofactor>
</comment>
<gene>
    <name evidence="12" type="ORF">CDEB00056_LOCUS1500</name>
</gene>
<dbReference type="InterPro" id="IPR013785">
    <property type="entry name" value="Aldolase_TIM"/>
</dbReference>
<feature type="chain" id="PRO_5031009293" description="ribulose-phosphate 3-epimerase" evidence="11">
    <location>
        <begin position="18"/>
        <end position="286"/>
    </location>
</feature>
<dbReference type="FunFam" id="3.20.20.70:FF:000004">
    <property type="entry name" value="Ribulose-phosphate 3-epimerase"/>
    <property type="match status" value="1"/>
</dbReference>
<organism evidence="12">
    <name type="scientific">Chaetoceros debilis</name>
    <dbReference type="NCBI Taxonomy" id="122233"/>
    <lineage>
        <taxon>Eukaryota</taxon>
        <taxon>Sar</taxon>
        <taxon>Stramenopiles</taxon>
        <taxon>Ochrophyta</taxon>
        <taxon>Bacillariophyta</taxon>
        <taxon>Coscinodiscophyceae</taxon>
        <taxon>Chaetocerotophycidae</taxon>
        <taxon>Chaetocerotales</taxon>
        <taxon>Chaetocerotaceae</taxon>
        <taxon>Chaetoceros</taxon>
    </lineage>
</organism>
<evidence type="ECO:0000313" key="12">
    <source>
        <dbReference type="EMBL" id="CAE0456659.1"/>
    </source>
</evidence>
<reference evidence="12" key="1">
    <citation type="submission" date="2021-01" db="EMBL/GenBank/DDBJ databases">
        <authorList>
            <person name="Corre E."/>
            <person name="Pelletier E."/>
            <person name="Niang G."/>
            <person name="Scheremetjew M."/>
            <person name="Finn R."/>
            <person name="Kale V."/>
            <person name="Holt S."/>
            <person name="Cochrane G."/>
            <person name="Meng A."/>
            <person name="Brown T."/>
            <person name="Cohen L."/>
        </authorList>
    </citation>
    <scope>NUCLEOTIDE SEQUENCE</scope>
    <source>
        <strain evidence="12">MM31A-1</strain>
    </source>
</reference>
<dbReference type="EMBL" id="HBIO01002072">
    <property type="protein sequence ID" value="CAE0456659.1"/>
    <property type="molecule type" value="Transcribed_RNA"/>
</dbReference>
<dbReference type="CDD" id="cd00429">
    <property type="entry name" value="RPE"/>
    <property type="match status" value="1"/>
</dbReference>
<dbReference type="AlphaFoldDB" id="A0A7S3V4T5"/>
<dbReference type="NCBIfam" id="TIGR01163">
    <property type="entry name" value="rpe"/>
    <property type="match status" value="1"/>
</dbReference>
<dbReference type="EC" id="5.1.3.1" evidence="7"/>
<dbReference type="InterPro" id="IPR026019">
    <property type="entry name" value="Ribul_P_3_epim"/>
</dbReference>
<comment type="cofactor">
    <cofactor evidence="5">
        <name>Fe(2+)</name>
        <dbReference type="ChEBI" id="CHEBI:29033"/>
    </cofactor>
</comment>
<feature type="signal peptide" evidence="11">
    <location>
        <begin position="1"/>
        <end position="17"/>
    </location>
</feature>
<name>A0A7S3V4T5_9STRA</name>
<evidence type="ECO:0000256" key="10">
    <source>
        <dbReference type="ARBA" id="ARBA00030599"/>
    </source>
</evidence>
<dbReference type="Gene3D" id="3.20.20.70">
    <property type="entry name" value="Aldolase class I"/>
    <property type="match status" value="1"/>
</dbReference>
<dbReference type="NCBIfam" id="NF004076">
    <property type="entry name" value="PRK05581.1-4"/>
    <property type="match status" value="1"/>
</dbReference>
<dbReference type="PANTHER" id="PTHR11749">
    <property type="entry name" value="RIBULOSE-5-PHOSPHATE-3-EPIMERASE"/>
    <property type="match status" value="1"/>
</dbReference>
<dbReference type="GO" id="GO:0005737">
    <property type="term" value="C:cytoplasm"/>
    <property type="evidence" value="ECO:0007669"/>
    <property type="project" value="UniProtKB-ARBA"/>
</dbReference>
<dbReference type="GO" id="GO:0046872">
    <property type="term" value="F:metal ion binding"/>
    <property type="evidence" value="ECO:0007669"/>
    <property type="project" value="UniProtKB-KW"/>
</dbReference>
<evidence type="ECO:0000256" key="11">
    <source>
        <dbReference type="SAM" id="SignalP"/>
    </source>
</evidence>
<dbReference type="GO" id="GO:0004750">
    <property type="term" value="F:D-ribulose-phosphate 3-epimerase activity"/>
    <property type="evidence" value="ECO:0007669"/>
    <property type="project" value="UniProtKB-EC"/>
</dbReference>
<evidence type="ECO:0000256" key="3">
    <source>
        <dbReference type="ARBA" id="ARBA00001941"/>
    </source>
</evidence>
<keyword evidence="11" id="KW-0732">Signal</keyword>
<dbReference type="GO" id="GO:0005975">
    <property type="term" value="P:carbohydrate metabolic process"/>
    <property type="evidence" value="ECO:0007669"/>
    <property type="project" value="InterPro"/>
</dbReference>
<dbReference type="InterPro" id="IPR011060">
    <property type="entry name" value="RibuloseP-bd_barrel"/>
</dbReference>
<dbReference type="Pfam" id="PF00834">
    <property type="entry name" value="Ribul_P_3_epim"/>
    <property type="match status" value="1"/>
</dbReference>
<evidence type="ECO:0000256" key="1">
    <source>
        <dbReference type="ARBA" id="ARBA00001782"/>
    </source>
</evidence>
<dbReference type="InterPro" id="IPR000056">
    <property type="entry name" value="Ribul_P_3_epim-like"/>
</dbReference>
<evidence type="ECO:0000256" key="6">
    <source>
        <dbReference type="ARBA" id="ARBA00009541"/>
    </source>
</evidence>
<sequence>MKFTAALTSLMALGTNAFSVQPLTNGRPNTSLNLYGEPRPVQIIPSVLPADWANMGGECKRLEDAGVDRIQFDVMDGNFVPNLTFGPELIAACRKYTTVPFETQLMVSQYNCETMLDQYTEATKGPDGEPGVVIVHVEGNTHLHRALSQIREAGGSPSVAVNPHTPAEMIENVLDLVDHVLVMTVNPGFGGQAYIPTMVDKIRKIRKWGVDRGLDFDIEVDGGVKADWTIAACADAGANCFIAGSGMFAYDDLSVGCQELRTIAEAAQKGQILPKGETIGWLEEQK</sequence>
<evidence type="ECO:0000256" key="2">
    <source>
        <dbReference type="ARBA" id="ARBA00001936"/>
    </source>
</evidence>
<comment type="cofactor">
    <cofactor evidence="3">
        <name>Co(2+)</name>
        <dbReference type="ChEBI" id="CHEBI:48828"/>
    </cofactor>
</comment>
<evidence type="ECO:0000256" key="8">
    <source>
        <dbReference type="ARBA" id="ARBA00022723"/>
    </source>
</evidence>
<accession>A0A7S3V4T5</accession>
<dbReference type="SUPFAM" id="SSF51366">
    <property type="entry name" value="Ribulose-phoshate binding barrel"/>
    <property type="match status" value="1"/>
</dbReference>
<evidence type="ECO:0000256" key="9">
    <source>
        <dbReference type="ARBA" id="ARBA00023235"/>
    </source>
</evidence>
<keyword evidence="9" id="KW-0413">Isomerase</keyword>
<keyword evidence="8" id="KW-0479">Metal-binding</keyword>
<evidence type="ECO:0000256" key="5">
    <source>
        <dbReference type="ARBA" id="ARBA00001954"/>
    </source>
</evidence>
<comment type="cofactor">
    <cofactor evidence="4">
        <name>Zn(2+)</name>
        <dbReference type="ChEBI" id="CHEBI:29105"/>
    </cofactor>
</comment>
<proteinExistence type="inferred from homology"/>
<comment type="similarity">
    <text evidence="6">Belongs to the ribulose-phosphate 3-epimerase family.</text>
</comment>
<evidence type="ECO:0000256" key="7">
    <source>
        <dbReference type="ARBA" id="ARBA00013188"/>
    </source>
</evidence>
<protein>
    <recommendedName>
        <fullName evidence="7">ribulose-phosphate 3-epimerase</fullName>
        <ecNumber evidence="7">5.1.3.1</ecNumber>
    </recommendedName>
    <alternativeName>
        <fullName evidence="10">Pentose-5-phosphate 3-epimerase</fullName>
    </alternativeName>
</protein>
<comment type="catalytic activity">
    <reaction evidence="1">
        <text>D-ribulose 5-phosphate = D-xylulose 5-phosphate</text>
        <dbReference type="Rhea" id="RHEA:13677"/>
        <dbReference type="ChEBI" id="CHEBI:57737"/>
        <dbReference type="ChEBI" id="CHEBI:58121"/>
        <dbReference type="EC" id="5.1.3.1"/>
    </reaction>
</comment>
<dbReference type="GO" id="GO:0006098">
    <property type="term" value="P:pentose-phosphate shunt"/>
    <property type="evidence" value="ECO:0007669"/>
    <property type="project" value="InterPro"/>
</dbReference>